<evidence type="ECO:0000256" key="1">
    <source>
        <dbReference type="SAM" id="MobiDB-lite"/>
    </source>
</evidence>
<organism evidence="2 3">
    <name type="scientific">Gigaspora margarita</name>
    <dbReference type="NCBI Taxonomy" id="4874"/>
    <lineage>
        <taxon>Eukaryota</taxon>
        <taxon>Fungi</taxon>
        <taxon>Fungi incertae sedis</taxon>
        <taxon>Mucoromycota</taxon>
        <taxon>Glomeromycotina</taxon>
        <taxon>Glomeromycetes</taxon>
        <taxon>Diversisporales</taxon>
        <taxon>Gigasporaceae</taxon>
        <taxon>Gigaspora</taxon>
    </lineage>
</organism>
<protein>
    <submittedName>
        <fullName evidence="2">8663_t:CDS:1</fullName>
    </submittedName>
</protein>
<evidence type="ECO:0000313" key="3">
    <source>
        <dbReference type="Proteomes" id="UP000789901"/>
    </source>
</evidence>
<gene>
    <name evidence="2" type="ORF">GMARGA_LOCUS15658</name>
</gene>
<accession>A0ABN7V9F7</accession>
<feature type="region of interest" description="Disordered" evidence="1">
    <location>
        <begin position="367"/>
        <end position="388"/>
    </location>
</feature>
<sequence length="432" mass="49968">MVFRSWLLISAKSENSSKNLDIKELSALVIFAVIEFKKLKTSKPLQEQLKKAIDHVNKSPEKFELKEAEKYRQKIVKQLKYFKDIVEVLKFDDFYDMIDLACEVLLNLSNLKLENLKSTCSHEMNSLINEIDKYLPKWTEWIDSCTEITNKFIKIYEDLSNFVTDNNIKDNLLFFEIQEELLTKVDEIKTKLHKASGKLDKIISFSKSHVEEEIYSNFLLVIELKSIYDLAMELECARSRFKLLDPIFVKEISELTHRLQLIKGLVEKFKDSECELHVKECCHHCIVEILKDLQKLGIPAEKMNLANILSTSNLLNNIIGPETWKLISLLRSGYTFDEALSDHASLVPKKCKALNIVGKGSEKKMKKIHNTRRKGISSARSTGSTSSDWSEIMEHKAIAEKQQRQCKVDNFLKKNSMVSIWKVLATCAMYDQ</sequence>
<evidence type="ECO:0000313" key="2">
    <source>
        <dbReference type="EMBL" id="CAG8743825.1"/>
    </source>
</evidence>
<keyword evidence="3" id="KW-1185">Reference proteome</keyword>
<name>A0ABN7V9F7_GIGMA</name>
<dbReference type="Proteomes" id="UP000789901">
    <property type="component" value="Unassembled WGS sequence"/>
</dbReference>
<feature type="compositionally biased region" description="Low complexity" evidence="1">
    <location>
        <begin position="377"/>
        <end position="388"/>
    </location>
</feature>
<proteinExistence type="predicted"/>
<dbReference type="EMBL" id="CAJVQB010010914">
    <property type="protein sequence ID" value="CAG8743825.1"/>
    <property type="molecule type" value="Genomic_DNA"/>
</dbReference>
<feature type="non-terminal residue" evidence="2">
    <location>
        <position position="432"/>
    </location>
</feature>
<comment type="caution">
    <text evidence="2">The sequence shown here is derived from an EMBL/GenBank/DDBJ whole genome shotgun (WGS) entry which is preliminary data.</text>
</comment>
<reference evidence="2 3" key="1">
    <citation type="submission" date="2021-06" db="EMBL/GenBank/DDBJ databases">
        <authorList>
            <person name="Kallberg Y."/>
            <person name="Tangrot J."/>
            <person name="Rosling A."/>
        </authorList>
    </citation>
    <scope>NUCLEOTIDE SEQUENCE [LARGE SCALE GENOMIC DNA]</scope>
    <source>
        <strain evidence="2 3">120-4 pot B 10/14</strain>
    </source>
</reference>